<keyword evidence="3" id="KW-1185">Reference proteome</keyword>
<dbReference type="Proteomes" id="UP000064967">
    <property type="component" value="Chromosome"/>
</dbReference>
<feature type="compositionally biased region" description="Pro residues" evidence="1">
    <location>
        <begin position="243"/>
        <end position="254"/>
    </location>
</feature>
<dbReference type="KEGG" id="llu:AKJ09_01732"/>
<proteinExistence type="predicted"/>
<reference evidence="2 3" key="1">
    <citation type="submission" date="2015-08" db="EMBL/GenBank/DDBJ databases">
        <authorList>
            <person name="Babu N.S."/>
            <person name="Beckwith C.J."/>
            <person name="Beseler K.G."/>
            <person name="Brison A."/>
            <person name="Carone J.V."/>
            <person name="Caskin T.P."/>
            <person name="Diamond M."/>
            <person name="Durham M.E."/>
            <person name="Foxe J.M."/>
            <person name="Go M."/>
            <person name="Henderson B.A."/>
            <person name="Jones I.B."/>
            <person name="McGettigan J.A."/>
            <person name="Micheletti S.J."/>
            <person name="Nasrallah M.E."/>
            <person name="Ortiz D."/>
            <person name="Piller C.R."/>
            <person name="Privatt S.R."/>
            <person name="Schneider S.L."/>
            <person name="Sharp S."/>
            <person name="Smith T.C."/>
            <person name="Stanton J.D."/>
            <person name="Ullery H.E."/>
            <person name="Wilson R.J."/>
            <person name="Serrano M.G."/>
            <person name="Buck G."/>
            <person name="Lee V."/>
            <person name="Wang Y."/>
            <person name="Carvalho R."/>
            <person name="Voegtly L."/>
            <person name="Shi R."/>
            <person name="Duckworth R."/>
            <person name="Johnson A."/>
            <person name="Loviza R."/>
            <person name="Walstead R."/>
            <person name="Shah Z."/>
            <person name="Kiflezghi M."/>
            <person name="Wade K."/>
            <person name="Ball S.L."/>
            <person name="Bradley K.W."/>
            <person name="Asai D.J."/>
            <person name="Bowman C.A."/>
            <person name="Russell D.A."/>
            <person name="Pope W.H."/>
            <person name="Jacobs-Sera D."/>
            <person name="Hendrix R.W."/>
            <person name="Hatfull G.F."/>
        </authorList>
    </citation>
    <scope>NUCLEOTIDE SEQUENCE [LARGE SCALE GENOMIC DNA]</scope>
    <source>
        <strain evidence="2 3">DSM 27648</strain>
    </source>
</reference>
<evidence type="ECO:0000256" key="1">
    <source>
        <dbReference type="SAM" id="MobiDB-lite"/>
    </source>
</evidence>
<feature type="compositionally biased region" description="Low complexity" evidence="1">
    <location>
        <begin position="268"/>
        <end position="286"/>
    </location>
</feature>
<evidence type="ECO:0000313" key="3">
    <source>
        <dbReference type="Proteomes" id="UP000064967"/>
    </source>
</evidence>
<accession>A0A0K1PNG4</accession>
<gene>
    <name evidence="2" type="ORF">AKJ09_01732</name>
</gene>
<dbReference type="RefSeq" id="WP_146646570.1">
    <property type="nucleotide sequence ID" value="NZ_CP012333.1"/>
</dbReference>
<organism evidence="2 3">
    <name type="scientific">Labilithrix luteola</name>
    <dbReference type="NCBI Taxonomy" id="1391654"/>
    <lineage>
        <taxon>Bacteria</taxon>
        <taxon>Pseudomonadati</taxon>
        <taxon>Myxococcota</taxon>
        <taxon>Polyangia</taxon>
        <taxon>Polyangiales</taxon>
        <taxon>Labilitrichaceae</taxon>
        <taxon>Labilithrix</taxon>
    </lineage>
</organism>
<name>A0A0K1PNG4_9BACT</name>
<feature type="region of interest" description="Disordered" evidence="1">
    <location>
        <begin position="227"/>
        <end position="286"/>
    </location>
</feature>
<sequence>MATIVVAACGSNEPESSEALDASTTSVDASTDPPAPPTFSVGGTVKGLLGTGLVLQNNLGDDIPIAKDGSFSFGQKLTAGAKFSVSIKAQPTAPSQSCTVSGESGTIASGNVTTVLVNCTTDKFSLGGTVSGVVGAGLVLQNNGADALILGANGTFAFPKPIASGSPYAITVKTQPASPTQTCTVTNGTGTMGDAKVTNVAIACTTNSYSISGTVSGLAGTGLVLQSAGGTSCRSPRTARSPSRPPSRAAPPTPSRSRPSRRTRCKCAPSRAARARSSPATSRASR</sequence>
<dbReference type="OrthoDB" id="5512976at2"/>
<protein>
    <submittedName>
        <fullName evidence="2">Uncharacterized protein</fullName>
    </submittedName>
</protein>
<dbReference type="EMBL" id="CP012333">
    <property type="protein sequence ID" value="AKU95068.1"/>
    <property type="molecule type" value="Genomic_DNA"/>
</dbReference>
<dbReference type="AlphaFoldDB" id="A0A0K1PNG4"/>
<evidence type="ECO:0000313" key="2">
    <source>
        <dbReference type="EMBL" id="AKU95068.1"/>
    </source>
</evidence>
<feature type="region of interest" description="Disordered" evidence="1">
    <location>
        <begin position="10"/>
        <end position="41"/>
    </location>
</feature>
<dbReference type="STRING" id="1391654.AKJ09_01732"/>